<dbReference type="EMBL" id="CM022217">
    <property type="protein sequence ID" value="KAF7022334.1"/>
    <property type="molecule type" value="Genomic_DNA"/>
</dbReference>
<accession>A0A9R1F589</accession>
<proteinExistence type="predicted"/>
<comment type="caution">
    <text evidence="1">The sequence shown here is derived from an EMBL/GenBank/DDBJ whole genome shotgun (WGS) entry which is preliminary data.</text>
</comment>
<evidence type="ECO:0000313" key="1">
    <source>
        <dbReference type="EMBL" id="KAF7022334.1"/>
    </source>
</evidence>
<organism evidence="1">
    <name type="scientific">Triticum aestivum</name>
    <name type="common">Wheat</name>
    <dbReference type="NCBI Taxonomy" id="4565"/>
    <lineage>
        <taxon>Eukaryota</taxon>
        <taxon>Viridiplantae</taxon>
        <taxon>Streptophyta</taxon>
        <taxon>Embryophyta</taxon>
        <taxon>Tracheophyta</taxon>
        <taxon>Spermatophyta</taxon>
        <taxon>Magnoliopsida</taxon>
        <taxon>Liliopsida</taxon>
        <taxon>Poales</taxon>
        <taxon>Poaceae</taxon>
        <taxon>BOP clade</taxon>
        <taxon>Pooideae</taxon>
        <taxon>Triticodae</taxon>
        <taxon>Triticeae</taxon>
        <taxon>Triticinae</taxon>
        <taxon>Triticum</taxon>
    </lineage>
</organism>
<dbReference type="Proteomes" id="UP000815260">
    <property type="component" value="Chromosome 3A"/>
</dbReference>
<name>A0A9R1F589_WHEAT</name>
<gene>
    <name evidence="1" type="ORF">CFC21_035127</name>
</gene>
<protein>
    <submittedName>
        <fullName evidence="1">Uncharacterized protein</fullName>
    </submittedName>
</protein>
<reference evidence="1" key="2">
    <citation type="submission" date="2020-03" db="EMBL/GenBank/DDBJ databases">
        <title>The second near-complete assembly of the hexaploid bread wheat (Triticum aestivum) genome.</title>
        <authorList>
            <person name="Zimin A.V."/>
            <person name="Puiu D."/>
            <person name="Shumante A."/>
            <person name="Alonge M."/>
            <person name="Salzberg S.L."/>
        </authorList>
    </citation>
    <scope>NUCLEOTIDE SEQUENCE</scope>
    <source>
        <tissue evidence="1">Leaf</tissue>
    </source>
</reference>
<feature type="non-terminal residue" evidence="1">
    <location>
        <position position="1"/>
    </location>
</feature>
<reference evidence="1" key="1">
    <citation type="journal article" date="2017" name="Gigascience">
        <title>The first near-complete assembly of the hexaploid bread wheat genome, Triticum aestivum.</title>
        <authorList>
            <person name="Zimin A.V."/>
            <person name="Puiu D."/>
            <person name="Hall R."/>
            <person name="Kingan S."/>
            <person name="Clavijo B.J."/>
            <person name="Salzberg S.L."/>
        </authorList>
    </citation>
    <scope>NUCLEOTIDE SEQUENCE</scope>
    <source>
        <tissue evidence="1">Leaf</tissue>
    </source>
</reference>
<sequence>SNAASSNLVKLD</sequence>